<name>A0A0L8FJB4_OCTBM</name>
<dbReference type="EMBL" id="KQ430378">
    <property type="protein sequence ID" value="KOF64230.1"/>
    <property type="molecule type" value="Genomic_DNA"/>
</dbReference>
<sequence>MIVLKRLTTTHSKIQEGDHPSRVTEVVIFRTPSLFDLHLGLLPLLKDYLTIKFYSDYPWNSNNILGRRSGGSH</sequence>
<evidence type="ECO:0000313" key="1">
    <source>
        <dbReference type="EMBL" id="KOF64230.1"/>
    </source>
</evidence>
<proteinExistence type="predicted"/>
<reference evidence="1" key="1">
    <citation type="submission" date="2015-07" db="EMBL/GenBank/DDBJ databases">
        <title>MeaNS - Measles Nucleotide Surveillance Program.</title>
        <authorList>
            <person name="Tran T."/>
            <person name="Druce J."/>
        </authorList>
    </citation>
    <scope>NUCLEOTIDE SEQUENCE</scope>
    <source>
        <strain evidence="1">UCB-OBI-ISO-001</strain>
        <tissue evidence="1">Gonad</tissue>
    </source>
</reference>
<gene>
    <name evidence="1" type="ORF">OCBIM_22017607mg</name>
</gene>
<accession>A0A0L8FJB4</accession>
<protein>
    <submittedName>
        <fullName evidence="1">Uncharacterized protein</fullName>
    </submittedName>
</protein>
<dbReference type="AlphaFoldDB" id="A0A0L8FJB4"/>
<organism evidence="1">
    <name type="scientific">Octopus bimaculoides</name>
    <name type="common">California two-spotted octopus</name>
    <dbReference type="NCBI Taxonomy" id="37653"/>
    <lineage>
        <taxon>Eukaryota</taxon>
        <taxon>Metazoa</taxon>
        <taxon>Spiralia</taxon>
        <taxon>Lophotrochozoa</taxon>
        <taxon>Mollusca</taxon>
        <taxon>Cephalopoda</taxon>
        <taxon>Coleoidea</taxon>
        <taxon>Octopodiformes</taxon>
        <taxon>Octopoda</taxon>
        <taxon>Incirrata</taxon>
        <taxon>Octopodidae</taxon>
        <taxon>Octopus</taxon>
    </lineage>
</organism>